<dbReference type="Proteomes" id="UP000636709">
    <property type="component" value="Unassembled WGS sequence"/>
</dbReference>
<dbReference type="AlphaFoldDB" id="A0A835BYU7"/>
<dbReference type="EMBL" id="JACEFO010001727">
    <property type="protein sequence ID" value="KAF8716280.1"/>
    <property type="molecule type" value="Genomic_DNA"/>
</dbReference>
<evidence type="ECO:0000313" key="3">
    <source>
        <dbReference type="Proteomes" id="UP000636709"/>
    </source>
</evidence>
<accession>A0A835BYU7</accession>
<protein>
    <submittedName>
        <fullName evidence="2">Uncharacterized protein</fullName>
    </submittedName>
</protein>
<gene>
    <name evidence="2" type="ORF">HU200_026565</name>
</gene>
<dbReference type="OrthoDB" id="715296at2759"/>
<keyword evidence="1" id="KW-0812">Transmembrane</keyword>
<keyword evidence="1" id="KW-0472">Membrane</keyword>
<evidence type="ECO:0000313" key="2">
    <source>
        <dbReference type="EMBL" id="KAF8716280.1"/>
    </source>
</evidence>
<reference evidence="2" key="1">
    <citation type="submission" date="2020-07" db="EMBL/GenBank/DDBJ databases">
        <title>Genome sequence and genetic diversity analysis of an under-domesticated orphan crop, white fonio (Digitaria exilis).</title>
        <authorList>
            <person name="Bennetzen J.L."/>
            <person name="Chen S."/>
            <person name="Ma X."/>
            <person name="Wang X."/>
            <person name="Yssel A.E.J."/>
            <person name="Chaluvadi S.R."/>
            <person name="Johnson M."/>
            <person name="Gangashetty P."/>
            <person name="Hamidou F."/>
            <person name="Sanogo M.D."/>
            <person name="Zwaenepoel A."/>
            <person name="Wallace J."/>
            <person name="Van De Peer Y."/>
            <person name="Van Deynze A."/>
        </authorList>
    </citation>
    <scope>NUCLEOTIDE SEQUENCE</scope>
    <source>
        <tissue evidence="2">Leaves</tissue>
    </source>
</reference>
<organism evidence="2 3">
    <name type="scientific">Digitaria exilis</name>
    <dbReference type="NCBI Taxonomy" id="1010633"/>
    <lineage>
        <taxon>Eukaryota</taxon>
        <taxon>Viridiplantae</taxon>
        <taxon>Streptophyta</taxon>
        <taxon>Embryophyta</taxon>
        <taxon>Tracheophyta</taxon>
        <taxon>Spermatophyta</taxon>
        <taxon>Magnoliopsida</taxon>
        <taxon>Liliopsida</taxon>
        <taxon>Poales</taxon>
        <taxon>Poaceae</taxon>
        <taxon>PACMAD clade</taxon>
        <taxon>Panicoideae</taxon>
        <taxon>Panicodae</taxon>
        <taxon>Paniceae</taxon>
        <taxon>Anthephorinae</taxon>
        <taxon>Digitaria</taxon>
    </lineage>
</organism>
<proteinExistence type="predicted"/>
<keyword evidence="3" id="KW-1185">Reference proteome</keyword>
<feature type="transmembrane region" description="Helical" evidence="1">
    <location>
        <begin position="27"/>
        <end position="44"/>
    </location>
</feature>
<comment type="caution">
    <text evidence="2">The sequence shown here is derived from an EMBL/GenBank/DDBJ whole genome shotgun (WGS) entry which is preliminary data.</text>
</comment>
<sequence length="119" mass="12587">MAAAVVQQELLPLQAPPRPVHLREGPSRFLALLGASLVVFSVAVEPPVHAWFGLAGLLLWLMGMARLLLFGQIGRLLFPAYPAALAAATAKLAVEKVKRLLQFGPQEPALAPEPAPAPA</sequence>
<evidence type="ECO:0000256" key="1">
    <source>
        <dbReference type="SAM" id="Phobius"/>
    </source>
</evidence>
<feature type="transmembrane region" description="Helical" evidence="1">
    <location>
        <begin position="50"/>
        <end position="69"/>
    </location>
</feature>
<keyword evidence="1" id="KW-1133">Transmembrane helix</keyword>
<name>A0A835BYU7_9POAL</name>